<dbReference type="RefSeq" id="WP_137423632.1">
    <property type="nucleotide sequence ID" value="NZ_CP040098.1"/>
</dbReference>
<evidence type="ECO:0000256" key="6">
    <source>
        <dbReference type="ARBA" id="ARBA00022695"/>
    </source>
</evidence>
<evidence type="ECO:0000256" key="7">
    <source>
        <dbReference type="ARBA" id="ARBA00022741"/>
    </source>
</evidence>
<dbReference type="UniPathway" id="UPA00253">
    <property type="reaction ID" value="UER00332"/>
</dbReference>
<evidence type="ECO:0000259" key="12">
    <source>
        <dbReference type="Pfam" id="PF01467"/>
    </source>
</evidence>
<dbReference type="InterPro" id="IPR004821">
    <property type="entry name" value="Cyt_trans-like"/>
</dbReference>
<dbReference type="HAMAP" id="MF_00244">
    <property type="entry name" value="NaMN_adenylyltr"/>
    <property type="match status" value="1"/>
</dbReference>
<dbReference type="NCBIfam" id="NF000840">
    <property type="entry name" value="PRK00071.1-3"/>
    <property type="match status" value="1"/>
</dbReference>
<protein>
    <recommendedName>
        <fullName evidence="11">Probable nicotinate-nucleotide adenylyltransferase</fullName>
        <ecNumber evidence="11">2.7.7.18</ecNumber>
    </recommendedName>
    <alternativeName>
        <fullName evidence="11">Deamido-NAD(+) diphosphorylase</fullName>
    </alternativeName>
    <alternativeName>
        <fullName evidence="11">Deamido-NAD(+) pyrophosphorylase</fullName>
    </alternativeName>
    <alternativeName>
        <fullName evidence="11">Nicotinate mononucleotide adenylyltransferase</fullName>
        <shortName evidence="11">NaMN adenylyltransferase</shortName>
    </alternativeName>
</protein>
<keyword evidence="9 11" id="KW-0520">NAD</keyword>
<dbReference type="OrthoDB" id="5295945at2"/>
<dbReference type="PANTHER" id="PTHR39321">
    <property type="entry name" value="NICOTINATE-NUCLEOTIDE ADENYLYLTRANSFERASE-RELATED"/>
    <property type="match status" value="1"/>
</dbReference>
<proteinExistence type="inferred from homology"/>
<keyword evidence="5 11" id="KW-0808">Transferase</keyword>
<name>A0A4P8L204_9BACT</name>
<evidence type="ECO:0000256" key="1">
    <source>
        <dbReference type="ARBA" id="ARBA00002324"/>
    </source>
</evidence>
<sequence length="228" mass="26859">MELERFRRLGVLGGTFNPIHLGHLRGAEEALELLQLDLCLFVPAWIPPHKTDETVTSFKHRLRMLELAVEGHPRFRVSDLEERLGGKSYTVRTLEAIRREVPARARLFFLVGSDAFFDIHTWWHYREIFRLASVGVLRRPGHDEGRVEEYLRRHIDTACLWNDDFRRFQTSMCQPIHFLQTTHLDIASSDIRRRLRNGNSIRYLVPREVLDYIQRENIYGIPGEATRD</sequence>
<accession>A0A4P8L204</accession>
<comment type="similarity">
    <text evidence="3 11">Belongs to the NadD family.</text>
</comment>
<organism evidence="13 14">
    <name type="scientific">Desulfoglaeba alkanexedens ALDC</name>
    <dbReference type="NCBI Taxonomy" id="980445"/>
    <lineage>
        <taxon>Bacteria</taxon>
        <taxon>Pseudomonadati</taxon>
        <taxon>Thermodesulfobacteriota</taxon>
        <taxon>Syntrophobacteria</taxon>
        <taxon>Syntrophobacterales</taxon>
        <taxon>Syntrophobacteraceae</taxon>
        <taxon>Desulfoglaeba</taxon>
    </lineage>
</organism>
<evidence type="ECO:0000256" key="9">
    <source>
        <dbReference type="ARBA" id="ARBA00023027"/>
    </source>
</evidence>
<dbReference type="EMBL" id="CP040098">
    <property type="protein sequence ID" value="QCQ21663.1"/>
    <property type="molecule type" value="Genomic_DNA"/>
</dbReference>
<dbReference type="InterPro" id="IPR014729">
    <property type="entry name" value="Rossmann-like_a/b/a_fold"/>
</dbReference>
<evidence type="ECO:0000256" key="3">
    <source>
        <dbReference type="ARBA" id="ARBA00009014"/>
    </source>
</evidence>
<dbReference type="GO" id="GO:0005524">
    <property type="term" value="F:ATP binding"/>
    <property type="evidence" value="ECO:0007669"/>
    <property type="project" value="UniProtKB-KW"/>
</dbReference>
<dbReference type="GO" id="GO:0004515">
    <property type="term" value="F:nicotinate-nucleotide adenylyltransferase activity"/>
    <property type="evidence" value="ECO:0007669"/>
    <property type="project" value="UniProtKB-UniRule"/>
</dbReference>
<evidence type="ECO:0000313" key="14">
    <source>
        <dbReference type="Proteomes" id="UP000298602"/>
    </source>
</evidence>
<evidence type="ECO:0000256" key="2">
    <source>
        <dbReference type="ARBA" id="ARBA00005019"/>
    </source>
</evidence>
<comment type="function">
    <text evidence="1 11">Catalyzes the reversible adenylation of nicotinate mononucleotide (NaMN) to nicotinic acid adenine dinucleotide (NaAD).</text>
</comment>
<keyword evidence="8 11" id="KW-0067">ATP-binding</keyword>
<dbReference type="KEGG" id="dax:FDQ92_05390"/>
<evidence type="ECO:0000256" key="10">
    <source>
        <dbReference type="ARBA" id="ARBA00048721"/>
    </source>
</evidence>
<dbReference type="NCBIfam" id="TIGR00125">
    <property type="entry name" value="cyt_tran_rel"/>
    <property type="match status" value="1"/>
</dbReference>
<dbReference type="PANTHER" id="PTHR39321:SF3">
    <property type="entry name" value="PHOSPHOPANTETHEINE ADENYLYLTRANSFERASE"/>
    <property type="match status" value="1"/>
</dbReference>
<dbReference type="CDD" id="cd02165">
    <property type="entry name" value="NMNAT"/>
    <property type="match status" value="1"/>
</dbReference>
<comment type="pathway">
    <text evidence="2 11">Cofactor biosynthesis; NAD(+) biosynthesis; deamido-NAD(+) from nicotinate D-ribonucleotide: step 1/1.</text>
</comment>
<comment type="catalytic activity">
    <reaction evidence="10 11">
        <text>nicotinate beta-D-ribonucleotide + ATP + H(+) = deamido-NAD(+) + diphosphate</text>
        <dbReference type="Rhea" id="RHEA:22860"/>
        <dbReference type="ChEBI" id="CHEBI:15378"/>
        <dbReference type="ChEBI" id="CHEBI:30616"/>
        <dbReference type="ChEBI" id="CHEBI:33019"/>
        <dbReference type="ChEBI" id="CHEBI:57502"/>
        <dbReference type="ChEBI" id="CHEBI:58437"/>
        <dbReference type="EC" id="2.7.7.18"/>
    </reaction>
</comment>
<evidence type="ECO:0000256" key="5">
    <source>
        <dbReference type="ARBA" id="ARBA00022679"/>
    </source>
</evidence>
<evidence type="ECO:0000256" key="4">
    <source>
        <dbReference type="ARBA" id="ARBA00022642"/>
    </source>
</evidence>
<dbReference type="SUPFAM" id="SSF52374">
    <property type="entry name" value="Nucleotidylyl transferase"/>
    <property type="match status" value="1"/>
</dbReference>
<evidence type="ECO:0000313" key="13">
    <source>
        <dbReference type="EMBL" id="QCQ21663.1"/>
    </source>
</evidence>
<keyword evidence="14" id="KW-1185">Reference proteome</keyword>
<gene>
    <name evidence="11 13" type="primary">nadD</name>
    <name evidence="13" type="ORF">FDQ92_05390</name>
</gene>
<evidence type="ECO:0000256" key="8">
    <source>
        <dbReference type="ARBA" id="ARBA00022840"/>
    </source>
</evidence>
<keyword evidence="7 11" id="KW-0547">Nucleotide-binding</keyword>
<dbReference type="GO" id="GO:0009435">
    <property type="term" value="P:NAD+ biosynthetic process"/>
    <property type="evidence" value="ECO:0007669"/>
    <property type="project" value="UniProtKB-UniRule"/>
</dbReference>
<keyword evidence="4 11" id="KW-0662">Pyridine nucleotide biosynthesis</keyword>
<dbReference type="InterPro" id="IPR005248">
    <property type="entry name" value="NadD/NMNAT"/>
</dbReference>
<dbReference type="Proteomes" id="UP000298602">
    <property type="component" value="Chromosome"/>
</dbReference>
<reference evidence="13 14" key="1">
    <citation type="submission" date="2019-05" db="EMBL/GenBank/DDBJ databases">
        <title>The Complete Genome Sequence of the n-alkane-degrading Desulfoglaeba alkanexedens ALDC reveals multiple alkylsuccinate synthase gene clusters.</title>
        <authorList>
            <person name="Callaghan A.V."/>
            <person name="Davidova I.A."/>
            <person name="Duncan K.E."/>
            <person name="Morris B."/>
            <person name="McInerney M.J."/>
        </authorList>
    </citation>
    <scope>NUCLEOTIDE SEQUENCE [LARGE SCALE GENOMIC DNA]</scope>
    <source>
        <strain evidence="13 14">ALDC</strain>
    </source>
</reference>
<dbReference type="Gene3D" id="3.40.50.620">
    <property type="entry name" value="HUPs"/>
    <property type="match status" value="1"/>
</dbReference>
<keyword evidence="6 11" id="KW-0548">Nucleotidyltransferase</keyword>
<dbReference type="EC" id="2.7.7.18" evidence="11"/>
<reference evidence="13 14" key="2">
    <citation type="submission" date="2019-05" db="EMBL/GenBank/DDBJ databases">
        <authorList>
            <person name="Suflita J.M."/>
            <person name="Marks C.R."/>
        </authorList>
    </citation>
    <scope>NUCLEOTIDE SEQUENCE [LARGE SCALE GENOMIC DNA]</scope>
    <source>
        <strain evidence="13 14">ALDC</strain>
    </source>
</reference>
<evidence type="ECO:0000256" key="11">
    <source>
        <dbReference type="HAMAP-Rule" id="MF_00244"/>
    </source>
</evidence>
<dbReference type="Pfam" id="PF01467">
    <property type="entry name" value="CTP_transf_like"/>
    <property type="match status" value="1"/>
</dbReference>
<feature type="domain" description="Cytidyltransferase-like" evidence="12">
    <location>
        <begin position="11"/>
        <end position="194"/>
    </location>
</feature>
<dbReference type="NCBIfam" id="TIGR00482">
    <property type="entry name" value="nicotinate (nicotinamide) nucleotide adenylyltransferase"/>
    <property type="match status" value="1"/>
</dbReference>
<dbReference type="AlphaFoldDB" id="A0A4P8L204"/>